<keyword evidence="6" id="KW-1185">Reference proteome</keyword>
<dbReference type="OrthoDB" id="46231at2157"/>
<keyword evidence="3" id="KW-0804">Transcription</keyword>
<organism evidence="5 6">
    <name type="scientific">Halolamina pelagica</name>
    <dbReference type="NCBI Taxonomy" id="699431"/>
    <lineage>
        <taxon>Archaea</taxon>
        <taxon>Methanobacteriati</taxon>
        <taxon>Methanobacteriota</taxon>
        <taxon>Stenosarchaea group</taxon>
        <taxon>Halobacteria</taxon>
        <taxon>Halobacteriales</taxon>
        <taxon>Haloferacaceae</taxon>
    </lineage>
</organism>
<dbReference type="AlphaFoldDB" id="A0A0P7H798"/>
<evidence type="ECO:0000259" key="4">
    <source>
        <dbReference type="PROSITE" id="PS50987"/>
    </source>
</evidence>
<dbReference type="Gene3D" id="1.10.10.10">
    <property type="entry name" value="Winged helix-like DNA-binding domain superfamily/Winged helix DNA-binding domain"/>
    <property type="match status" value="1"/>
</dbReference>
<evidence type="ECO:0000256" key="3">
    <source>
        <dbReference type="ARBA" id="ARBA00023163"/>
    </source>
</evidence>
<keyword evidence="1" id="KW-0805">Transcription regulation</keyword>
<keyword evidence="2 5" id="KW-0238">DNA-binding</keyword>
<comment type="caution">
    <text evidence="5">The sequence shown here is derived from an EMBL/GenBank/DDBJ whole genome shotgun (WGS) entry which is preliminary data.</text>
</comment>
<dbReference type="SUPFAM" id="SSF46785">
    <property type="entry name" value="Winged helix' DNA-binding domain"/>
    <property type="match status" value="1"/>
</dbReference>
<name>A0A0P7H798_9EURY</name>
<accession>A0A0P7H798</accession>
<dbReference type="PANTHER" id="PTHR33154:SF33">
    <property type="entry name" value="TRANSCRIPTIONAL REPRESSOR SDPR"/>
    <property type="match status" value="1"/>
</dbReference>
<evidence type="ECO:0000256" key="2">
    <source>
        <dbReference type="ARBA" id="ARBA00023125"/>
    </source>
</evidence>
<dbReference type="Pfam" id="PF01022">
    <property type="entry name" value="HTH_5"/>
    <property type="match status" value="1"/>
</dbReference>
<feature type="domain" description="HTH arsR-type" evidence="4">
    <location>
        <begin position="37"/>
        <end position="132"/>
    </location>
</feature>
<protein>
    <submittedName>
        <fullName evidence="5">DNA-binding transcriptional repressor ArsR</fullName>
    </submittedName>
</protein>
<dbReference type="CDD" id="cd00090">
    <property type="entry name" value="HTH_ARSR"/>
    <property type="match status" value="1"/>
</dbReference>
<dbReference type="PANTHER" id="PTHR33154">
    <property type="entry name" value="TRANSCRIPTIONAL REGULATOR, ARSR FAMILY"/>
    <property type="match status" value="1"/>
</dbReference>
<reference evidence="6" key="1">
    <citation type="submission" date="2013-11" db="EMBL/GenBank/DDBJ databases">
        <authorList>
            <person name="Hoang H.T."/>
            <person name="Killian M.L."/>
            <person name="Madson D.M."/>
            <person name="Arruda P.H.E."/>
            <person name="Sun D."/>
            <person name="Schwartz K.J."/>
            <person name="Yoon K."/>
        </authorList>
    </citation>
    <scope>NUCLEOTIDE SEQUENCE [LARGE SCALE GENOMIC DNA]</scope>
    <source>
        <strain evidence="6">CDK2</strain>
    </source>
</reference>
<evidence type="ECO:0000313" key="6">
    <source>
        <dbReference type="Proteomes" id="UP000050535"/>
    </source>
</evidence>
<dbReference type="InterPro" id="IPR011991">
    <property type="entry name" value="ArsR-like_HTH"/>
</dbReference>
<dbReference type="Proteomes" id="UP000050535">
    <property type="component" value="Unassembled WGS sequence"/>
</dbReference>
<dbReference type="InterPro" id="IPR001845">
    <property type="entry name" value="HTH_ArsR_DNA-bd_dom"/>
</dbReference>
<dbReference type="PRINTS" id="PR00778">
    <property type="entry name" value="HTHARSR"/>
</dbReference>
<dbReference type="GO" id="GO:0003700">
    <property type="term" value="F:DNA-binding transcription factor activity"/>
    <property type="evidence" value="ECO:0007669"/>
    <property type="project" value="InterPro"/>
</dbReference>
<dbReference type="EMBL" id="LGUC01000002">
    <property type="protein sequence ID" value="KPN29225.1"/>
    <property type="molecule type" value="Genomic_DNA"/>
</dbReference>
<dbReference type="STRING" id="699431.SY89_03459"/>
<evidence type="ECO:0000256" key="1">
    <source>
        <dbReference type="ARBA" id="ARBA00023015"/>
    </source>
</evidence>
<dbReference type="PATRIC" id="fig|699431.3.peg.3552"/>
<dbReference type="InterPro" id="IPR036390">
    <property type="entry name" value="WH_DNA-bd_sf"/>
</dbReference>
<evidence type="ECO:0000313" key="5">
    <source>
        <dbReference type="EMBL" id="KPN29225.1"/>
    </source>
</evidence>
<dbReference type="InterPro" id="IPR051081">
    <property type="entry name" value="HTH_MetalResp_TranReg"/>
</dbReference>
<proteinExistence type="predicted"/>
<dbReference type="SMART" id="SM00418">
    <property type="entry name" value="HTH_ARSR"/>
    <property type="match status" value="1"/>
</dbReference>
<gene>
    <name evidence="5" type="ORF">SY89_03459</name>
</gene>
<dbReference type="PROSITE" id="PS50987">
    <property type="entry name" value="HTH_ARSR_2"/>
    <property type="match status" value="1"/>
</dbReference>
<dbReference type="InterPro" id="IPR036388">
    <property type="entry name" value="WH-like_DNA-bd_sf"/>
</dbReference>
<dbReference type="NCBIfam" id="NF033788">
    <property type="entry name" value="HTH_metalloreg"/>
    <property type="match status" value="1"/>
</dbReference>
<sequence>MSSQTERLERLITEESGGCCDVDIDGRLDSLRSYQSDTPTHPESDLTALKTLGNDTRYTIVRLLEAADQELCVCEINPIVDVSDSAVSHALSDLYDAGLVTRRKDGTWRYYGTTDRAEALLTALDETRGPTDDRQAGSCHGVRSECGAIAGGDYSRRTRAEASRA</sequence>
<dbReference type="GO" id="GO:0003677">
    <property type="term" value="F:DNA binding"/>
    <property type="evidence" value="ECO:0007669"/>
    <property type="project" value="UniProtKB-KW"/>
</dbReference>